<sequence>MTLCWRNFQNEAICPLRKSNWPLTYLSSDDVLNMMDDKLGLLLIIVQMKLRNESGLVEDRPKNTASKKRSQPSPSNLPLRKKKKIARVGAAAERLQTNKELITKAVENKSSQVKQRLRQATLKECKTKRVRFADECTKKAAAESYRPQSTTPSMIAGVSNQQQQKSPLFPNGSVPPILKKNKDSLTRAQPLGGVQRLDVKDMKTKQSLGENVPVIMSARQNNQGGPHLSNTTIKDHLPSRPPSAQSQQSTQRTQPYPQPHPQAHPQPHPQSQPQSQPQQQHLRQSTPHPPQQMVAGREGDSRVKEKKRGLGRSLSVKHP</sequence>
<protein>
    <submittedName>
        <fullName evidence="2">Uncharacterized protein</fullName>
    </submittedName>
</protein>
<dbReference type="InParanoid" id="A0A7M7PKD2"/>
<feature type="compositionally biased region" description="Polar residues" evidence="1">
    <location>
        <begin position="218"/>
        <end position="232"/>
    </location>
</feature>
<feature type="region of interest" description="Disordered" evidence="1">
    <location>
        <begin position="159"/>
        <end position="319"/>
    </location>
</feature>
<dbReference type="Proteomes" id="UP000007110">
    <property type="component" value="Unassembled WGS sequence"/>
</dbReference>
<dbReference type="KEGG" id="spu:100890427"/>
<feature type="compositionally biased region" description="Low complexity" evidence="1">
    <location>
        <begin position="271"/>
        <end position="281"/>
    </location>
</feature>
<reference evidence="3" key="1">
    <citation type="submission" date="2015-02" db="EMBL/GenBank/DDBJ databases">
        <title>Genome sequencing for Strongylocentrotus purpuratus.</title>
        <authorList>
            <person name="Murali S."/>
            <person name="Liu Y."/>
            <person name="Vee V."/>
            <person name="English A."/>
            <person name="Wang M."/>
            <person name="Skinner E."/>
            <person name="Han Y."/>
            <person name="Muzny D.M."/>
            <person name="Worley K.C."/>
            <person name="Gibbs R.A."/>
        </authorList>
    </citation>
    <scope>NUCLEOTIDE SEQUENCE</scope>
</reference>
<evidence type="ECO:0000313" key="2">
    <source>
        <dbReference type="EnsemblMetazoa" id="XP_030851998"/>
    </source>
</evidence>
<evidence type="ECO:0000256" key="1">
    <source>
        <dbReference type="SAM" id="MobiDB-lite"/>
    </source>
</evidence>
<dbReference type="RefSeq" id="XP_030851998.1">
    <property type="nucleotide sequence ID" value="XM_030996138.1"/>
</dbReference>
<feature type="compositionally biased region" description="Pro residues" evidence="1">
    <location>
        <begin position="256"/>
        <end position="270"/>
    </location>
</feature>
<dbReference type="GeneID" id="100890427"/>
<keyword evidence="3" id="KW-1185">Reference proteome</keyword>
<organism evidence="2 3">
    <name type="scientific">Strongylocentrotus purpuratus</name>
    <name type="common">Purple sea urchin</name>
    <dbReference type="NCBI Taxonomy" id="7668"/>
    <lineage>
        <taxon>Eukaryota</taxon>
        <taxon>Metazoa</taxon>
        <taxon>Echinodermata</taxon>
        <taxon>Eleutherozoa</taxon>
        <taxon>Echinozoa</taxon>
        <taxon>Echinoidea</taxon>
        <taxon>Euechinoidea</taxon>
        <taxon>Echinacea</taxon>
        <taxon>Camarodonta</taxon>
        <taxon>Echinidea</taxon>
        <taxon>Strongylocentrotidae</taxon>
        <taxon>Strongylocentrotus</taxon>
    </lineage>
</organism>
<name>A0A7M7PKD2_STRPU</name>
<dbReference type="EnsemblMetazoa" id="XM_030996138">
    <property type="protein sequence ID" value="XP_030851998"/>
    <property type="gene ID" value="LOC100890427"/>
</dbReference>
<reference evidence="2" key="2">
    <citation type="submission" date="2021-01" db="UniProtKB">
        <authorList>
            <consortium name="EnsemblMetazoa"/>
        </authorList>
    </citation>
    <scope>IDENTIFICATION</scope>
</reference>
<feature type="compositionally biased region" description="Basic residues" evidence="1">
    <location>
        <begin position="304"/>
        <end position="319"/>
    </location>
</feature>
<evidence type="ECO:0000313" key="3">
    <source>
        <dbReference type="Proteomes" id="UP000007110"/>
    </source>
</evidence>
<proteinExistence type="predicted"/>
<feature type="region of interest" description="Disordered" evidence="1">
    <location>
        <begin position="56"/>
        <end position="84"/>
    </location>
</feature>
<accession>A0A7M7PKD2</accession>
<feature type="compositionally biased region" description="Low complexity" evidence="1">
    <location>
        <begin position="242"/>
        <end position="255"/>
    </location>
</feature>
<dbReference type="OrthoDB" id="10029564at2759"/>
<dbReference type="AlphaFoldDB" id="A0A7M7PKD2"/>